<feature type="non-terminal residue" evidence="1">
    <location>
        <position position="268"/>
    </location>
</feature>
<organism evidence="1 2">
    <name type="scientific">Marinitenerispora sediminis</name>
    <dbReference type="NCBI Taxonomy" id="1931232"/>
    <lineage>
        <taxon>Bacteria</taxon>
        <taxon>Bacillati</taxon>
        <taxon>Actinomycetota</taxon>
        <taxon>Actinomycetes</taxon>
        <taxon>Streptosporangiales</taxon>
        <taxon>Nocardiopsidaceae</taxon>
        <taxon>Marinitenerispora</taxon>
    </lineage>
</organism>
<keyword evidence="2" id="KW-1185">Reference proteome</keyword>
<dbReference type="EMBL" id="QEIN01000365">
    <property type="protein sequence ID" value="RCV48849.1"/>
    <property type="molecule type" value="Genomic_DNA"/>
</dbReference>
<evidence type="ECO:0000313" key="1">
    <source>
        <dbReference type="EMBL" id="RCV48849.1"/>
    </source>
</evidence>
<accession>A0A368SYD8</accession>
<dbReference type="AlphaFoldDB" id="A0A368SYD8"/>
<sequence>MPVEPLQDGVDPGPSPRVRHVQSDPVAFQQLVAEQVVELAGVGAEVVLAALPGVPFRGVHPILEAVELPGAVGGGQLVGALPALVEVRALPQRLLPSRLGLLADPLGVVPRVPELLPALPPLGPGVVEPLLRLLDLVAKLAGTLIGPGALGLEPLGIGVAQPLHVRLEPLALLVEVLQVPRGRAPLAGRLVACLLRGPGGLREVRHPRPVVLPVRVEPAPCGLGRVPERGSEVLLRAGEVELVAPHVALVALHGVAGLPGRLVGRGDG</sequence>
<protein>
    <submittedName>
        <fullName evidence="1">Uncharacterized protein</fullName>
    </submittedName>
</protein>
<gene>
    <name evidence="1" type="ORF">DEF24_25900</name>
</gene>
<name>A0A368SYD8_9ACTN</name>
<comment type="caution">
    <text evidence="1">The sequence shown here is derived from an EMBL/GenBank/DDBJ whole genome shotgun (WGS) entry which is preliminary data.</text>
</comment>
<reference evidence="1 2" key="1">
    <citation type="submission" date="2018-04" db="EMBL/GenBank/DDBJ databases">
        <title>Novel actinobacteria from marine sediment.</title>
        <authorList>
            <person name="Ng Z.Y."/>
            <person name="Tan G.Y.A."/>
        </authorList>
    </citation>
    <scope>NUCLEOTIDE SEQUENCE [LARGE SCALE GENOMIC DNA]</scope>
    <source>
        <strain evidence="1 2">TPS81</strain>
    </source>
</reference>
<proteinExistence type="predicted"/>
<evidence type="ECO:0000313" key="2">
    <source>
        <dbReference type="Proteomes" id="UP000253318"/>
    </source>
</evidence>
<dbReference type="Proteomes" id="UP000253318">
    <property type="component" value="Unassembled WGS sequence"/>
</dbReference>